<proteinExistence type="predicted"/>
<evidence type="ECO:0000313" key="1">
    <source>
        <dbReference type="EMBL" id="KAL3525554.1"/>
    </source>
</evidence>
<name>A0ABD3A1E9_9GENT</name>
<dbReference type="EMBL" id="JBJUIK010000006">
    <property type="protein sequence ID" value="KAL3525554.1"/>
    <property type="molecule type" value="Genomic_DNA"/>
</dbReference>
<sequence length="353" mass="40428">MAITNPRTPLRVCFSYAAYTKNLIDYLKSSNIPIEEGLTDVEFSSIESTFNFKFPPDLHSILQEGLPVGPGFPNWRSSSVQQLKILTNLPILGICKEISRNRFWLDSWGDRPDDDDQAVDLGQGLLRNAPFLFPVFRNFYIPAVPCMAGNPVFYVHGGDVQLWSFDVAGFFQQVEFRLKNEGVLKRPTLSKLFDTPAWAATEPRRIEFWSELVERGGKRAPASGCTRGWWSGELSGYLEEVFWRLRNGGWKEEDVREMMMMDGCDDENDDHDPQINDNNNVLIDKDGVVWHVRVLSKRLLRGGWSTEDVVESLGFPDDYIGDPPDEDSWFDFQHDQIHNANTNQLMNMHSIKV</sequence>
<protein>
    <submittedName>
        <fullName evidence="1">Uncharacterized protein</fullName>
    </submittedName>
</protein>
<dbReference type="PANTHER" id="PTHR32011">
    <property type="entry name" value="OS08G0472400 PROTEIN"/>
    <property type="match status" value="1"/>
</dbReference>
<keyword evidence="2" id="KW-1185">Reference proteome</keyword>
<evidence type="ECO:0000313" key="2">
    <source>
        <dbReference type="Proteomes" id="UP001630127"/>
    </source>
</evidence>
<reference evidence="1 2" key="1">
    <citation type="submission" date="2024-11" db="EMBL/GenBank/DDBJ databases">
        <title>A near-complete genome assembly of Cinchona calisaya.</title>
        <authorList>
            <person name="Lian D.C."/>
            <person name="Zhao X.W."/>
            <person name="Wei L."/>
        </authorList>
    </citation>
    <scope>NUCLEOTIDE SEQUENCE [LARGE SCALE GENOMIC DNA]</scope>
    <source>
        <tissue evidence="1">Nenye</tissue>
    </source>
</reference>
<gene>
    <name evidence="1" type="ORF">ACH5RR_013926</name>
</gene>
<dbReference type="Proteomes" id="UP001630127">
    <property type="component" value="Unassembled WGS sequence"/>
</dbReference>
<dbReference type="PANTHER" id="PTHR32011:SF6">
    <property type="entry name" value="KNR4_SMI1-LIKE DOMAIN-CONTAINING PROTEIN"/>
    <property type="match status" value="1"/>
</dbReference>
<dbReference type="AlphaFoldDB" id="A0ABD3A1E9"/>
<comment type="caution">
    <text evidence="1">The sequence shown here is derived from an EMBL/GenBank/DDBJ whole genome shotgun (WGS) entry which is preliminary data.</text>
</comment>
<organism evidence="1 2">
    <name type="scientific">Cinchona calisaya</name>
    <dbReference type="NCBI Taxonomy" id="153742"/>
    <lineage>
        <taxon>Eukaryota</taxon>
        <taxon>Viridiplantae</taxon>
        <taxon>Streptophyta</taxon>
        <taxon>Embryophyta</taxon>
        <taxon>Tracheophyta</taxon>
        <taxon>Spermatophyta</taxon>
        <taxon>Magnoliopsida</taxon>
        <taxon>eudicotyledons</taxon>
        <taxon>Gunneridae</taxon>
        <taxon>Pentapetalae</taxon>
        <taxon>asterids</taxon>
        <taxon>lamiids</taxon>
        <taxon>Gentianales</taxon>
        <taxon>Rubiaceae</taxon>
        <taxon>Cinchonoideae</taxon>
        <taxon>Cinchoneae</taxon>
        <taxon>Cinchona</taxon>
    </lineage>
</organism>
<accession>A0ABD3A1E9</accession>